<proteinExistence type="predicted"/>
<keyword evidence="1" id="KW-0812">Transmembrane</keyword>
<dbReference type="InterPro" id="IPR052894">
    <property type="entry name" value="AsmA-related"/>
</dbReference>
<feature type="transmembrane region" description="Helical" evidence="1">
    <location>
        <begin position="12"/>
        <end position="32"/>
    </location>
</feature>
<gene>
    <name evidence="2" type="ORF">B0I10_10618</name>
</gene>
<dbReference type="PANTHER" id="PTHR30441:SF8">
    <property type="entry name" value="DUF748 DOMAIN-CONTAINING PROTEIN"/>
    <property type="match status" value="1"/>
</dbReference>
<evidence type="ECO:0000313" key="2">
    <source>
        <dbReference type="EMBL" id="RAR48018.1"/>
    </source>
</evidence>
<keyword evidence="3" id="KW-1185">Reference proteome</keyword>
<dbReference type="GO" id="GO:0090313">
    <property type="term" value="P:regulation of protein targeting to membrane"/>
    <property type="evidence" value="ECO:0007669"/>
    <property type="project" value="TreeGrafter"/>
</dbReference>
<organism evidence="2 3">
    <name type="scientific">Flavobacterium lacus</name>
    <dbReference type="NCBI Taxonomy" id="1353778"/>
    <lineage>
        <taxon>Bacteria</taxon>
        <taxon>Pseudomonadati</taxon>
        <taxon>Bacteroidota</taxon>
        <taxon>Flavobacteriia</taxon>
        <taxon>Flavobacteriales</taxon>
        <taxon>Flavobacteriaceae</taxon>
        <taxon>Flavobacterium</taxon>
    </lineage>
</organism>
<sequence>MTKAKIKKWKKVLAGFLLIPLLFFAIISVVLVTKKDTLVAELLETLNEDFKGEISIKSTKISPFENFPYISIDLQGLKVFETKDNTIQPIISLEDVYVGFDLWTILEGKYDVKTIKLKGGFIHVVQELDNSYNLVKAFESQKEIDDLEEEFHLDLQKILLDKVEITKTNKTDSVSIYAKLDKAVVQFEKNPTHINMGLDADFRLNILKHNDTTFFKNKHFDVKTSFTFNKDDHKIKFAPSEIQFENGLFGMEGEIDFDDDFDVNLTFDGKKPNFDLLIAFAPTDLAETLNTYDNRGDIYFEASVKGKSINGHNPAVEAKFGCKSGFFDNKETNKKLDQLFFNAYFSNGETQNLSSSIFKLTDFTAKPEAGIFKANLIVKNFLSPEIDMKIDSDFDLDFLTKFFNLKDLSNLTGKVDLAMNFHDIIDLAHPERSLEKLNQAYYSELVISNLNFKSDSYHLSIRDLNLKATMDGNDIMMDYCRLKVGNSDLSLSGFISNIPAILHKTNDEVKANVQIESKQFDIKQLTSFDTTKLKPIDENIKNLRLGLRFQGEANTFIQSKSLPLGNFFIEDFYGKLSHYPHTFHDFDAKVFIHDNHINIKNFDGMIDDTDFHLTGSVENYNLWLADEKIGDTKFEFDLTSNLLKLKDLFSYKGENHVPVDYRQEEIRDLKIHGTLALHYDKVLKSTDLDLQQFKGNLKKHPIKLEYGKGNLHFEKDLLTFNQLNAKIGSSDFGLNGTYYIGSNPELKKKDALIKFKSNNLDFDELFSYSPTNPSNGKSIDHDDVFNIFEIPFRNMKIQTDIKKLNYHRYQIANLKGDLRLQENHMVFLDNLQLNAAGGIVDLKGYFNGSNPKHIYFSPDLKIQKVNLDEVLFKFDNFGQDQLVSENLHGIFTGRITGKILMHTDLTPIINESDLSIDVSVVNGRLEKFGPMDALSDFFKDKNLSKVLFDKLENRLQVKNGTMVLPNMLINSSLGFIEVSGKQDADLTMEYYVRVPLKLVTKVASQKLFGKKKEEIDPDQEDQIIYKDPTKKVSYVNLKISGTPSNYKISLQKNKELKQGKGFEKDESFLFESLETDSLHVQEQDSLNSSH</sequence>
<dbReference type="Proteomes" id="UP000249518">
    <property type="component" value="Unassembled WGS sequence"/>
</dbReference>
<dbReference type="AlphaFoldDB" id="A0A328WXK9"/>
<accession>A0A328WXK9</accession>
<protein>
    <submittedName>
        <fullName evidence="2">AsmA-like protein</fullName>
    </submittedName>
</protein>
<evidence type="ECO:0000313" key="3">
    <source>
        <dbReference type="Proteomes" id="UP000249518"/>
    </source>
</evidence>
<reference evidence="2 3" key="1">
    <citation type="submission" date="2018-06" db="EMBL/GenBank/DDBJ databases">
        <title>Genomic Encyclopedia of Type Strains, Phase III (KMG-III): the genomes of soil and plant-associated and newly described type strains.</title>
        <authorList>
            <person name="Whitman W."/>
        </authorList>
    </citation>
    <scope>NUCLEOTIDE SEQUENCE [LARGE SCALE GENOMIC DNA]</scope>
    <source>
        <strain evidence="2 3">CGMCC 1.12504</strain>
    </source>
</reference>
<name>A0A328WXK9_9FLAO</name>
<dbReference type="GO" id="GO:0005886">
    <property type="term" value="C:plasma membrane"/>
    <property type="evidence" value="ECO:0007669"/>
    <property type="project" value="TreeGrafter"/>
</dbReference>
<keyword evidence="1" id="KW-0472">Membrane</keyword>
<comment type="caution">
    <text evidence="2">The sequence shown here is derived from an EMBL/GenBank/DDBJ whole genome shotgun (WGS) entry which is preliminary data.</text>
</comment>
<evidence type="ECO:0000256" key="1">
    <source>
        <dbReference type="SAM" id="Phobius"/>
    </source>
</evidence>
<keyword evidence="1" id="KW-1133">Transmembrane helix</keyword>
<dbReference type="PANTHER" id="PTHR30441">
    <property type="entry name" value="DUF748 DOMAIN-CONTAINING PROTEIN"/>
    <property type="match status" value="1"/>
</dbReference>
<dbReference type="EMBL" id="QLSV01000006">
    <property type="protein sequence ID" value="RAR48018.1"/>
    <property type="molecule type" value="Genomic_DNA"/>
</dbReference>